<evidence type="ECO:0000313" key="3">
    <source>
        <dbReference type="Proteomes" id="UP000192418"/>
    </source>
</evidence>
<evidence type="ECO:0000256" key="1">
    <source>
        <dbReference type="SAM" id="MobiDB-lite"/>
    </source>
</evidence>
<dbReference type="EMBL" id="FWXY01000001">
    <property type="protein sequence ID" value="SMC36530.1"/>
    <property type="molecule type" value="Genomic_DNA"/>
</dbReference>
<dbReference type="InterPro" id="IPR014995">
    <property type="entry name" value="DUF1844"/>
</dbReference>
<name>A0A1W1YJX8_9BACT</name>
<organism evidence="2 3">
    <name type="scientific">Desulfocicer vacuolatum DSM 3385</name>
    <dbReference type="NCBI Taxonomy" id="1121400"/>
    <lineage>
        <taxon>Bacteria</taxon>
        <taxon>Pseudomonadati</taxon>
        <taxon>Thermodesulfobacteriota</taxon>
        <taxon>Desulfobacteria</taxon>
        <taxon>Desulfobacterales</taxon>
        <taxon>Desulfobacteraceae</taxon>
        <taxon>Desulfocicer</taxon>
    </lineage>
</organism>
<dbReference type="STRING" id="1121400.SAMN02746065_101128"/>
<dbReference type="AlphaFoldDB" id="A0A1W1YJX8"/>
<sequence length="106" mass="11406">MAQGNGFSMNECDGNKGPCPPPKGLPQADFSTLIVSLYSTALVQMGEMPDPATGVRSKNMDLARQTVDIIDVLQKKTKGNLDSEEAHLITSLLHELQISYVKAKGC</sequence>
<feature type="region of interest" description="Disordered" evidence="1">
    <location>
        <begin position="1"/>
        <end position="25"/>
    </location>
</feature>
<dbReference type="OrthoDB" id="9799618at2"/>
<proteinExistence type="predicted"/>
<evidence type="ECO:0000313" key="2">
    <source>
        <dbReference type="EMBL" id="SMC36530.1"/>
    </source>
</evidence>
<dbReference type="RefSeq" id="WP_084066446.1">
    <property type="nucleotide sequence ID" value="NZ_FWXY01000001.1"/>
</dbReference>
<keyword evidence="3" id="KW-1185">Reference proteome</keyword>
<evidence type="ECO:0008006" key="4">
    <source>
        <dbReference type="Google" id="ProtNLM"/>
    </source>
</evidence>
<dbReference type="Proteomes" id="UP000192418">
    <property type="component" value="Unassembled WGS sequence"/>
</dbReference>
<gene>
    <name evidence="2" type="ORF">SAMN02746065_101128</name>
</gene>
<protein>
    <recommendedName>
        <fullName evidence="4">DUF1844 domain-containing protein</fullName>
    </recommendedName>
</protein>
<reference evidence="2 3" key="1">
    <citation type="submission" date="2017-04" db="EMBL/GenBank/DDBJ databases">
        <authorList>
            <person name="Afonso C.L."/>
            <person name="Miller P.J."/>
            <person name="Scott M.A."/>
            <person name="Spackman E."/>
            <person name="Goraichik I."/>
            <person name="Dimitrov K.M."/>
            <person name="Suarez D.L."/>
            <person name="Swayne D.E."/>
        </authorList>
    </citation>
    <scope>NUCLEOTIDE SEQUENCE [LARGE SCALE GENOMIC DNA]</scope>
    <source>
        <strain evidence="2 3">DSM 3385</strain>
    </source>
</reference>
<dbReference type="Pfam" id="PF08899">
    <property type="entry name" value="DUF1844"/>
    <property type="match status" value="1"/>
</dbReference>
<accession>A0A1W1YJX8</accession>